<dbReference type="PANTHER" id="PTHR12154:SF4">
    <property type="entry name" value="UDP-N-ACETYLGLUCOSAMINE TRANSFERASE SUBUNIT ALG14 HOMOLOG"/>
    <property type="match status" value="1"/>
</dbReference>
<dbReference type="PANTHER" id="PTHR12154">
    <property type="entry name" value="GLYCOSYL TRANSFERASE-RELATED"/>
    <property type="match status" value="1"/>
</dbReference>
<evidence type="ECO:0000256" key="2">
    <source>
        <dbReference type="ARBA" id="ARBA00004590"/>
    </source>
</evidence>
<evidence type="ECO:0000256" key="9">
    <source>
        <dbReference type="ARBA" id="ARBA00023136"/>
    </source>
</evidence>
<keyword evidence="7 11" id="KW-0256">Endoplasmic reticulum</keyword>
<evidence type="ECO:0000313" key="12">
    <source>
        <dbReference type="EMBL" id="KAH6695398.1"/>
    </source>
</evidence>
<dbReference type="GO" id="GO:0006488">
    <property type="term" value="P:dolichol-linked oligosaccharide biosynthetic process"/>
    <property type="evidence" value="ECO:0007669"/>
    <property type="project" value="InterPro"/>
</dbReference>
<dbReference type="GO" id="GO:0043541">
    <property type="term" value="C:UDP-N-acetylglucosamine transferase complex"/>
    <property type="evidence" value="ECO:0007669"/>
    <property type="project" value="TreeGrafter"/>
</dbReference>
<dbReference type="EMBL" id="JAGSXJ010000002">
    <property type="protein sequence ID" value="KAH6695398.1"/>
    <property type="molecule type" value="Genomic_DNA"/>
</dbReference>
<dbReference type="AlphaFoldDB" id="A0A9P8VMN9"/>
<evidence type="ECO:0000256" key="10">
    <source>
        <dbReference type="ARBA" id="ARBA00032062"/>
    </source>
</evidence>
<dbReference type="GO" id="GO:0031965">
    <property type="term" value="C:nuclear membrane"/>
    <property type="evidence" value="ECO:0007669"/>
    <property type="project" value="UniProtKB-SubCell"/>
</dbReference>
<keyword evidence="13" id="KW-1185">Reference proteome</keyword>
<evidence type="ECO:0000256" key="11">
    <source>
        <dbReference type="RuleBase" id="RU362127"/>
    </source>
</evidence>
<evidence type="ECO:0000256" key="6">
    <source>
        <dbReference type="ARBA" id="ARBA00022692"/>
    </source>
</evidence>
<comment type="function">
    <text evidence="11">Involved in protein N-glycosylation. Essential for the second step of the dolichol-linked oligosaccharide pathway. Anchors the catalytic subunit ALG13 to the ER.</text>
</comment>
<evidence type="ECO:0000313" key="13">
    <source>
        <dbReference type="Proteomes" id="UP000770015"/>
    </source>
</evidence>
<evidence type="ECO:0000256" key="8">
    <source>
        <dbReference type="ARBA" id="ARBA00022989"/>
    </source>
</evidence>
<organism evidence="12 13">
    <name type="scientific">Plectosphaerella plurivora</name>
    <dbReference type="NCBI Taxonomy" id="936078"/>
    <lineage>
        <taxon>Eukaryota</taxon>
        <taxon>Fungi</taxon>
        <taxon>Dikarya</taxon>
        <taxon>Ascomycota</taxon>
        <taxon>Pezizomycotina</taxon>
        <taxon>Sordariomycetes</taxon>
        <taxon>Hypocreomycetidae</taxon>
        <taxon>Glomerellales</taxon>
        <taxon>Plectosphaerellaceae</taxon>
        <taxon>Plectosphaerella</taxon>
    </lineage>
</organism>
<evidence type="ECO:0000256" key="1">
    <source>
        <dbReference type="ARBA" id="ARBA00004389"/>
    </source>
</evidence>
<sequence>MAVPAAPILTGTVAVSLAIGFIALAWSSVAKFLVLLGVWAFLAVIFVLLRHRQLRRAITESPVSIDSIARPDKLTGSYLLIVLGSGGHTKEMFAMMEINFPAVPGLHRRYVVSSGDAMSLKHLKAFEESLTATYGEEKAGSYDVHIVTRARKIHQPLYTVPISGLQSILDIFPLLLKSPFSGIRSRQKYPDIILINGPATGLFVGLAAWALRIFRVVPEEAAQILYVESWARTKTLSLTGLLFHLLGTTDVFLVQHEKVAQKYGVRNAGCLVLKQQARN</sequence>
<accession>A0A9P8VMN9</accession>
<reference evidence="12" key="1">
    <citation type="journal article" date="2021" name="Nat. Commun.">
        <title>Genetic determinants of endophytism in the Arabidopsis root mycobiome.</title>
        <authorList>
            <person name="Mesny F."/>
            <person name="Miyauchi S."/>
            <person name="Thiergart T."/>
            <person name="Pickel B."/>
            <person name="Atanasova L."/>
            <person name="Karlsson M."/>
            <person name="Huettel B."/>
            <person name="Barry K.W."/>
            <person name="Haridas S."/>
            <person name="Chen C."/>
            <person name="Bauer D."/>
            <person name="Andreopoulos W."/>
            <person name="Pangilinan J."/>
            <person name="LaButti K."/>
            <person name="Riley R."/>
            <person name="Lipzen A."/>
            <person name="Clum A."/>
            <person name="Drula E."/>
            <person name="Henrissat B."/>
            <person name="Kohler A."/>
            <person name="Grigoriev I.V."/>
            <person name="Martin F.M."/>
            <person name="Hacquard S."/>
        </authorList>
    </citation>
    <scope>NUCLEOTIDE SEQUENCE</scope>
    <source>
        <strain evidence="12">MPI-SDFR-AT-0117</strain>
    </source>
</reference>
<keyword evidence="6 11" id="KW-0812">Transmembrane</keyword>
<feature type="transmembrane region" description="Helical" evidence="11">
    <location>
        <begin position="193"/>
        <end position="215"/>
    </location>
</feature>
<evidence type="ECO:0000256" key="5">
    <source>
        <dbReference type="ARBA" id="ARBA00017467"/>
    </source>
</evidence>
<dbReference type="GO" id="GO:0004577">
    <property type="term" value="F:N-acetylglucosaminyldiphosphodolichol N-acetylglucosaminyltransferase activity"/>
    <property type="evidence" value="ECO:0007669"/>
    <property type="project" value="TreeGrafter"/>
</dbReference>
<comment type="similarity">
    <text evidence="3 11">Belongs to the ALG14 family.</text>
</comment>
<proteinExistence type="inferred from homology"/>
<evidence type="ECO:0000256" key="7">
    <source>
        <dbReference type="ARBA" id="ARBA00022824"/>
    </source>
</evidence>
<protein>
    <recommendedName>
        <fullName evidence="5 11">UDP-N-acetylglucosamine transferase subunit ALG14</fullName>
    </recommendedName>
    <alternativeName>
        <fullName evidence="10 11">Asparagine-linked glycosylation protein 14</fullName>
    </alternativeName>
</protein>
<evidence type="ECO:0000256" key="3">
    <source>
        <dbReference type="ARBA" id="ARBA00009731"/>
    </source>
</evidence>
<dbReference type="Pfam" id="PF08660">
    <property type="entry name" value="Alg14"/>
    <property type="match status" value="1"/>
</dbReference>
<dbReference type="OrthoDB" id="17098at2759"/>
<keyword evidence="9 11" id="KW-0472">Membrane</keyword>
<feature type="transmembrane region" description="Helical" evidence="11">
    <location>
        <begin position="7"/>
        <end position="26"/>
    </location>
</feature>
<name>A0A9P8VMN9_9PEZI</name>
<keyword evidence="12" id="KW-0808">Transferase</keyword>
<gene>
    <name evidence="11" type="primary">ALG14</name>
    <name evidence="12" type="ORF">F5X68DRAFT_258048</name>
</gene>
<comment type="caution">
    <text evidence="11">Lacks conserved residue(s) required for the propagation of feature annotation.</text>
</comment>
<keyword evidence="8 11" id="KW-1133">Transmembrane helix</keyword>
<evidence type="ECO:0000256" key="4">
    <source>
        <dbReference type="ARBA" id="ARBA00011335"/>
    </source>
</evidence>
<comment type="subunit">
    <text evidence="4 11">Heterodimer with ALG13 to form a functional enzyme.</text>
</comment>
<feature type="transmembrane region" description="Helical" evidence="11">
    <location>
        <begin position="32"/>
        <end position="49"/>
    </location>
</feature>
<comment type="caution">
    <text evidence="12">The sequence shown here is derived from an EMBL/GenBank/DDBJ whole genome shotgun (WGS) entry which is preliminary data.</text>
</comment>
<dbReference type="Proteomes" id="UP000770015">
    <property type="component" value="Unassembled WGS sequence"/>
</dbReference>
<dbReference type="InterPro" id="IPR013969">
    <property type="entry name" value="Oligosacch_biosynth_Alg14"/>
</dbReference>
<comment type="subcellular location">
    <subcellularLocation>
        <location evidence="1 11">Endoplasmic reticulum membrane</location>
        <topology evidence="1 11">Single-pass membrane protein</topology>
    </subcellularLocation>
    <subcellularLocation>
        <location evidence="2">Nucleus membrane</location>
        <topology evidence="2">Single-pass membrane protein</topology>
    </subcellularLocation>
</comment>